<protein>
    <submittedName>
        <fullName evidence="3">Uncharacterized protein</fullName>
    </submittedName>
</protein>
<evidence type="ECO:0000256" key="2">
    <source>
        <dbReference type="SAM" id="Phobius"/>
    </source>
</evidence>
<dbReference type="OrthoDB" id="437457at2759"/>
<comment type="caution">
    <text evidence="3">The sequence shown here is derived from an EMBL/GenBank/DDBJ whole genome shotgun (WGS) entry which is preliminary data.</text>
</comment>
<feature type="region of interest" description="Disordered" evidence="1">
    <location>
        <begin position="1"/>
        <end position="21"/>
    </location>
</feature>
<accession>A0A9P6C5U9</accession>
<gene>
    <name evidence="3" type="ORF">P691DRAFT_755585</name>
</gene>
<dbReference type="EMBL" id="MU151062">
    <property type="protein sequence ID" value="KAF9453321.1"/>
    <property type="molecule type" value="Genomic_DNA"/>
</dbReference>
<feature type="compositionally biased region" description="Basic residues" evidence="1">
    <location>
        <begin position="1"/>
        <end position="20"/>
    </location>
</feature>
<dbReference type="AlphaFoldDB" id="A0A9P6C5U9"/>
<dbReference type="Proteomes" id="UP000807342">
    <property type="component" value="Unassembled WGS sequence"/>
</dbReference>
<keyword evidence="4" id="KW-1185">Reference proteome</keyword>
<name>A0A9P6C5U9_9AGAR</name>
<evidence type="ECO:0000256" key="1">
    <source>
        <dbReference type="SAM" id="MobiDB-lite"/>
    </source>
</evidence>
<organism evidence="3 4">
    <name type="scientific">Macrolepiota fuliginosa MF-IS2</name>
    <dbReference type="NCBI Taxonomy" id="1400762"/>
    <lineage>
        <taxon>Eukaryota</taxon>
        <taxon>Fungi</taxon>
        <taxon>Dikarya</taxon>
        <taxon>Basidiomycota</taxon>
        <taxon>Agaricomycotina</taxon>
        <taxon>Agaricomycetes</taxon>
        <taxon>Agaricomycetidae</taxon>
        <taxon>Agaricales</taxon>
        <taxon>Agaricineae</taxon>
        <taxon>Agaricaceae</taxon>
        <taxon>Macrolepiota</taxon>
    </lineage>
</organism>
<reference evidence="3" key="1">
    <citation type="submission" date="2020-11" db="EMBL/GenBank/DDBJ databases">
        <authorList>
            <consortium name="DOE Joint Genome Institute"/>
            <person name="Ahrendt S."/>
            <person name="Riley R."/>
            <person name="Andreopoulos W."/>
            <person name="Labutti K."/>
            <person name="Pangilinan J."/>
            <person name="Ruiz-Duenas F.J."/>
            <person name="Barrasa J.M."/>
            <person name="Sanchez-Garcia M."/>
            <person name="Camarero S."/>
            <person name="Miyauchi S."/>
            <person name="Serrano A."/>
            <person name="Linde D."/>
            <person name="Babiker R."/>
            <person name="Drula E."/>
            <person name="Ayuso-Fernandez I."/>
            <person name="Pacheco R."/>
            <person name="Padilla G."/>
            <person name="Ferreira P."/>
            <person name="Barriuso J."/>
            <person name="Kellner H."/>
            <person name="Castanera R."/>
            <person name="Alfaro M."/>
            <person name="Ramirez L."/>
            <person name="Pisabarro A.G."/>
            <person name="Kuo A."/>
            <person name="Tritt A."/>
            <person name="Lipzen A."/>
            <person name="He G."/>
            <person name="Yan M."/>
            <person name="Ng V."/>
            <person name="Cullen D."/>
            <person name="Martin F."/>
            <person name="Rosso M.-N."/>
            <person name="Henrissat B."/>
            <person name="Hibbett D."/>
            <person name="Martinez A.T."/>
            <person name="Grigoriev I.V."/>
        </authorList>
    </citation>
    <scope>NUCLEOTIDE SEQUENCE</scope>
    <source>
        <strain evidence="3">MF-IS2</strain>
    </source>
</reference>
<sequence>MPTARSKKHQKADRHKRKANYPKVAGEAVTGILLAVNEDQPRLVRIPIQNMPAEDDIPPWKNLSKDPWYTNWPGQGTDWFVRTTPPWLPPTYKLPPGQYLHVIYDDNFMINGSALNRCIQRLTDGKAGHQWCGNVMAVRADLKCEHQFWDAKLEEDLPALKYHFLRYGVGAHASAPSGRQHAWTRWFFWLGSLLFLYLSYRLIKYAVGVLW</sequence>
<keyword evidence="2" id="KW-0812">Transmembrane</keyword>
<evidence type="ECO:0000313" key="3">
    <source>
        <dbReference type="EMBL" id="KAF9453321.1"/>
    </source>
</evidence>
<keyword evidence="2" id="KW-0472">Membrane</keyword>
<evidence type="ECO:0000313" key="4">
    <source>
        <dbReference type="Proteomes" id="UP000807342"/>
    </source>
</evidence>
<proteinExistence type="predicted"/>
<keyword evidence="2" id="KW-1133">Transmembrane helix</keyword>
<feature type="transmembrane region" description="Helical" evidence="2">
    <location>
        <begin position="186"/>
        <end position="203"/>
    </location>
</feature>